<dbReference type="KEGG" id="nmv:NITMOv2_3887"/>
<accession>A0A0K2GHE2</accession>
<reference evidence="2 3" key="1">
    <citation type="journal article" date="2015" name="Proc. Natl. Acad. Sci. U.S.A.">
        <title>Expanded metabolic versatility of ubiquitous nitrite-oxidizing bacteria from the genus Nitrospira.</title>
        <authorList>
            <person name="Koch H."/>
            <person name="Lucker S."/>
            <person name="Albertsen M."/>
            <person name="Kitzinger K."/>
            <person name="Herbold C."/>
            <person name="Spieck E."/>
            <person name="Nielsen P.H."/>
            <person name="Wagner M."/>
            <person name="Daims H."/>
        </authorList>
    </citation>
    <scope>NUCLEOTIDE SEQUENCE [LARGE SCALE GENOMIC DNA]</scope>
    <source>
        <strain evidence="2 3">NSP M-1</strain>
    </source>
</reference>
<sequence length="56" mass="5685">MTSRACAAFRDGGGGAGGPMSMARAGPQNIPIHTNIHVATDRIIAPLDHHPAHSGS</sequence>
<keyword evidence="3" id="KW-1185">Reference proteome</keyword>
<dbReference type="Proteomes" id="UP000069205">
    <property type="component" value="Chromosome"/>
</dbReference>
<evidence type="ECO:0000313" key="3">
    <source>
        <dbReference type="Proteomes" id="UP000069205"/>
    </source>
</evidence>
<proteinExistence type="predicted"/>
<gene>
    <name evidence="2" type="ORF">NITMOv2_3887</name>
</gene>
<dbReference type="EMBL" id="CP011801">
    <property type="protein sequence ID" value="ALA60274.1"/>
    <property type="molecule type" value="Genomic_DNA"/>
</dbReference>
<organism evidence="2 3">
    <name type="scientific">Nitrospira moscoviensis</name>
    <dbReference type="NCBI Taxonomy" id="42253"/>
    <lineage>
        <taxon>Bacteria</taxon>
        <taxon>Pseudomonadati</taxon>
        <taxon>Nitrospirota</taxon>
        <taxon>Nitrospiria</taxon>
        <taxon>Nitrospirales</taxon>
        <taxon>Nitrospiraceae</taxon>
        <taxon>Nitrospira</taxon>
    </lineage>
</organism>
<protein>
    <submittedName>
        <fullName evidence="2">Uncharacterized protein</fullName>
    </submittedName>
</protein>
<feature type="region of interest" description="Disordered" evidence="1">
    <location>
        <begin position="1"/>
        <end position="28"/>
    </location>
</feature>
<name>A0A0K2GHE2_NITMO</name>
<evidence type="ECO:0000313" key="2">
    <source>
        <dbReference type="EMBL" id="ALA60274.1"/>
    </source>
</evidence>
<evidence type="ECO:0000256" key="1">
    <source>
        <dbReference type="SAM" id="MobiDB-lite"/>
    </source>
</evidence>
<dbReference type="STRING" id="42253.NITMOv2_3887"/>
<feature type="compositionally biased region" description="Low complexity" evidence="1">
    <location>
        <begin position="1"/>
        <end position="10"/>
    </location>
</feature>
<dbReference type="AlphaFoldDB" id="A0A0K2GHE2"/>